<dbReference type="RefSeq" id="WP_179764110.1">
    <property type="nucleotide sequence ID" value="NZ_BAAAUE010000012.1"/>
</dbReference>
<protein>
    <submittedName>
        <fullName evidence="3">Uncharacterized protein</fullName>
    </submittedName>
</protein>
<dbReference type="EMBL" id="JACCCF010000001">
    <property type="protein sequence ID" value="NYE42192.1"/>
    <property type="molecule type" value="Genomic_DNA"/>
</dbReference>
<keyword evidence="2" id="KW-0732">Signal</keyword>
<sequence length="71" mass="7114">MAFPRLSAPRPRRLPVHAAALPALPALPALADAGGTDERLWLLGGLAFALAGAGAVARAAARGRGRGRGHG</sequence>
<organism evidence="3 4">
    <name type="scientific">Streptomyces fulvorobeus</name>
    <dbReference type="NCBI Taxonomy" id="284028"/>
    <lineage>
        <taxon>Bacteria</taxon>
        <taxon>Bacillati</taxon>
        <taxon>Actinomycetota</taxon>
        <taxon>Actinomycetes</taxon>
        <taxon>Kitasatosporales</taxon>
        <taxon>Streptomycetaceae</taxon>
        <taxon>Streptomyces</taxon>
    </lineage>
</organism>
<reference evidence="3 4" key="1">
    <citation type="submission" date="2020-07" db="EMBL/GenBank/DDBJ databases">
        <title>Sequencing the genomes of 1000 actinobacteria strains.</title>
        <authorList>
            <person name="Klenk H.-P."/>
        </authorList>
    </citation>
    <scope>NUCLEOTIDE SEQUENCE [LARGE SCALE GENOMIC DNA]</scope>
    <source>
        <strain evidence="3 4">DSM 41455</strain>
    </source>
</reference>
<keyword evidence="1" id="KW-0812">Transmembrane</keyword>
<feature type="chain" id="PRO_5031198741" evidence="2">
    <location>
        <begin position="32"/>
        <end position="71"/>
    </location>
</feature>
<gene>
    <name evidence="3" type="ORF">HEB29_003203</name>
</gene>
<proteinExistence type="predicted"/>
<feature type="transmembrane region" description="Helical" evidence="1">
    <location>
        <begin position="41"/>
        <end position="61"/>
    </location>
</feature>
<dbReference type="AlphaFoldDB" id="A0A7Y9KXT5"/>
<dbReference type="Proteomes" id="UP000530403">
    <property type="component" value="Unassembled WGS sequence"/>
</dbReference>
<comment type="caution">
    <text evidence="3">The sequence shown here is derived from an EMBL/GenBank/DDBJ whole genome shotgun (WGS) entry which is preliminary data.</text>
</comment>
<accession>A0A7Y9KXT5</accession>
<evidence type="ECO:0000256" key="2">
    <source>
        <dbReference type="SAM" id="SignalP"/>
    </source>
</evidence>
<evidence type="ECO:0000313" key="4">
    <source>
        <dbReference type="Proteomes" id="UP000530403"/>
    </source>
</evidence>
<keyword evidence="1" id="KW-1133">Transmembrane helix</keyword>
<name>A0A7Y9KXT5_9ACTN</name>
<evidence type="ECO:0000313" key="3">
    <source>
        <dbReference type="EMBL" id="NYE42192.1"/>
    </source>
</evidence>
<feature type="signal peptide" evidence="2">
    <location>
        <begin position="1"/>
        <end position="31"/>
    </location>
</feature>
<keyword evidence="1" id="KW-0472">Membrane</keyword>
<evidence type="ECO:0000256" key="1">
    <source>
        <dbReference type="SAM" id="Phobius"/>
    </source>
</evidence>